<dbReference type="PANTHER" id="PTHR30329:SF20">
    <property type="entry name" value="EXPORTED PROTEIN"/>
    <property type="match status" value="1"/>
</dbReference>
<sequence length="366" mass="41551">MRQLLLFLFLFAAAGGRAQGLLLNGGFEEENICTEYKQNCAPEVWLSTTPTYPYFYEDPENAFEGSRYISVSTGNARMNLQRGFIRARLLCAPRAGARYRLQLHVRTDYPGALDSMGVLFSPFDFLCNKTENKDLKATLYFRDAARAPAGRGWIRYTFEYTGEGEEGYLVLGNFRRGEWNTGAAGRTERFQVFIDAVSLLPEDPYERPCKDWQEQKKAIYSENDRHEYQIRHMYSCSRKPQAPVVLPPDILVQVDTLVVPDVLFNTASYELNRRAVALLDSLTRKVGPGGLDSVVVEGHTDSQGDTAYNQELSENRAKAVGQHLEYSLSVPVLTRGYGPMRPVADNKTPAGRKRNRRVEIFLFRRV</sequence>
<dbReference type="InterPro" id="IPR050330">
    <property type="entry name" value="Bact_OuterMem_StrucFunc"/>
</dbReference>
<accession>A0A4R1BJP1</accession>
<dbReference type="GO" id="GO:0009279">
    <property type="term" value="C:cell outer membrane"/>
    <property type="evidence" value="ECO:0007669"/>
    <property type="project" value="UniProtKB-SubCell"/>
</dbReference>
<dbReference type="InterPro" id="IPR036737">
    <property type="entry name" value="OmpA-like_sf"/>
</dbReference>
<dbReference type="InterPro" id="IPR006665">
    <property type="entry name" value="OmpA-like"/>
</dbReference>
<keyword evidence="7" id="KW-1185">Reference proteome</keyword>
<dbReference type="InterPro" id="IPR006664">
    <property type="entry name" value="OMP_bac"/>
</dbReference>
<evidence type="ECO:0000313" key="7">
    <source>
        <dbReference type="Proteomes" id="UP000295334"/>
    </source>
</evidence>
<dbReference type="PRINTS" id="PR01021">
    <property type="entry name" value="OMPADOMAIN"/>
</dbReference>
<proteinExistence type="predicted"/>
<dbReference type="Pfam" id="PF00691">
    <property type="entry name" value="OmpA"/>
    <property type="match status" value="1"/>
</dbReference>
<dbReference type="EMBL" id="SJZI01000008">
    <property type="protein sequence ID" value="TCJ17499.1"/>
    <property type="molecule type" value="Genomic_DNA"/>
</dbReference>
<dbReference type="PANTHER" id="PTHR30329">
    <property type="entry name" value="STATOR ELEMENT OF FLAGELLAR MOTOR COMPLEX"/>
    <property type="match status" value="1"/>
</dbReference>
<evidence type="ECO:0000256" key="2">
    <source>
        <dbReference type="ARBA" id="ARBA00023136"/>
    </source>
</evidence>
<dbReference type="PROSITE" id="PS51123">
    <property type="entry name" value="OMPA_2"/>
    <property type="match status" value="1"/>
</dbReference>
<dbReference type="Proteomes" id="UP000295334">
    <property type="component" value="Unassembled WGS sequence"/>
</dbReference>
<dbReference type="SUPFAM" id="SSF103088">
    <property type="entry name" value="OmpA-like"/>
    <property type="match status" value="1"/>
</dbReference>
<protein>
    <submittedName>
        <fullName evidence="6">OmpA family protein</fullName>
    </submittedName>
</protein>
<evidence type="ECO:0000259" key="5">
    <source>
        <dbReference type="PROSITE" id="PS51123"/>
    </source>
</evidence>
<reference evidence="6 7" key="1">
    <citation type="submission" date="2019-03" db="EMBL/GenBank/DDBJ databases">
        <authorList>
            <person name="Kim M.K.M."/>
        </authorList>
    </citation>
    <scope>NUCLEOTIDE SEQUENCE [LARGE SCALE GENOMIC DNA]</scope>
    <source>
        <strain evidence="6 7">17J68-12</strain>
    </source>
</reference>
<keyword evidence="4" id="KW-0732">Signal</keyword>
<feature type="chain" id="PRO_5020210264" evidence="4">
    <location>
        <begin position="19"/>
        <end position="366"/>
    </location>
</feature>
<keyword evidence="2 3" id="KW-0472">Membrane</keyword>
<evidence type="ECO:0000256" key="3">
    <source>
        <dbReference type="PROSITE-ProRule" id="PRU00473"/>
    </source>
</evidence>
<dbReference type="CDD" id="cd07185">
    <property type="entry name" value="OmpA_C-like"/>
    <property type="match status" value="1"/>
</dbReference>
<organism evidence="6 7">
    <name type="scientific">Flaviaesturariibacter flavus</name>
    <dbReference type="NCBI Taxonomy" id="2502780"/>
    <lineage>
        <taxon>Bacteria</taxon>
        <taxon>Pseudomonadati</taxon>
        <taxon>Bacteroidota</taxon>
        <taxon>Chitinophagia</taxon>
        <taxon>Chitinophagales</taxon>
        <taxon>Chitinophagaceae</taxon>
        <taxon>Flaviaestuariibacter</taxon>
    </lineage>
</organism>
<evidence type="ECO:0000256" key="1">
    <source>
        <dbReference type="ARBA" id="ARBA00004442"/>
    </source>
</evidence>
<name>A0A4R1BJP1_9BACT</name>
<dbReference type="Gene3D" id="3.30.1330.60">
    <property type="entry name" value="OmpA-like domain"/>
    <property type="match status" value="1"/>
</dbReference>
<dbReference type="OrthoDB" id="9782229at2"/>
<evidence type="ECO:0000256" key="4">
    <source>
        <dbReference type="SAM" id="SignalP"/>
    </source>
</evidence>
<feature type="signal peptide" evidence="4">
    <location>
        <begin position="1"/>
        <end position="18"/>
    </location>
</feature>
<comment type="caution">
    <text evidence="6">The sequence shown here is derived from an EMBL/GenBank/DDBJ whole genome shotgun (WGS) entry which is preliminary data.</text>
</comment>
<dbReference type="AlphaFoldDB" id="A0A4R1BJP1"/>
<gene>
    <name evidence="6" type="ORF">EPD60_04725</name>
</gene>
<evidence type="ECO:0000313" key="6">
    <source>
        <dbReference type="EMBL" id="TCJ17499.1"/>
    </source>
</evidence>
<feature type="domain" description="OmpA-like" evidence="5">
    <location>
        <begin position="251"/>
        <end position="366"/>
    </location>
</feature>
<dbReference type="RefSeq" id="WP_131447365.1">
    <property type="nucleotide sequence ID" value="NZ_SJZI01000008.1"/>
</dbReference>
<comment type="subcellular location">
    <subcellularLocation>
        <location evidence="1">Cell outer membrane</location>
    </subcellularLocation>
</comment>